<dbReference type="InParanoid" id="A0A1Z5R428"/>
<accession>A0A1Z5R428</accession>
<feature type="signal peptide" evidence="1">
    <location>
        <begin position="1"/>
        <end position="30"/>
    </location>
</feature>
<evidence type="ECO:0000313" key="3">
    <source>
        <dbReference type="Proteomes" id="UP000000768"/>
    </source>
</evidence>
<evidence type="ECO:0008006" key="4">
    <source>
        <dbReference type="Google" id="ProtNLM"/>
    </source>
</evidence>
<dbReference type="AlphaFoldDB" id="A0A1Z5R428"/>
<protein>
    <recommendedName>
        <fullName evidence="4">Secreted protein</fullName>
    </recommendedName>
</protein>
<feature type="chain" id="PRO_5012757837" description="Secreted protein" evidence="1">
    <location>
        <begin position="31"/>
        <end position="87"/>
    </location>
</feature>
<dbReference type="Gramene" id="OQU78480">
    <property type="protein sequence ID" value="OQU78480"/>
    <property type="gene ID" value="SORBI_3009G241966"/>
</dbReference>
<keyword evidence="3" id="KW-1185">Reference proteome</keyword>
<reference evidence="3" key="2">
    <citation type="journal article" date="2018" name="Plant J.">
        <title>The Sorghum bicolor reference genome: improved assembly, gene annotations, a transcriptome atlas, and signatures of genome organization.</title>
        <authorList>
            <person name="McCormick R.F."/>
            <person name="Truong S.K."/>
            <person name="Sreedasyam A."/>
            <person name="Jenkins J."/>
            <person name="Shu S."/>
            <person name="Sims D."/>
            <person name="Kennedy M."/>
            <person name="Amirebrahimi M."/>
            <person name="Weers B.D."/>
            <person name="McKinley B."/>
            <person name="Mattison A."/>
            <person name="Morishige D.T."/>
            <person name="Grimwood J."/>
            <person name="Schmutz J."/>
            <person name="Mullet J.E."/>
        </authorList>
    </citation>
    <scope>NUCLEOTIDE SEQUENCE [LARGE SCALE GENOMIC DNA]</scope>
    <source>
        <strain evidence="3">cv. BTx623</strain>
    </source>
</reference>
<proteinExistence type="predicted"/>
<sequence>MLPFVCRHSLLLYFVTSCIWLLSIPGKIQHRRASFNRGCSQRRPARIAGDRNIREHRIGKKRHRMVNSKDFFLCLQRIRQNVHKTIT</sequence>
<organism evidence="2 3">
    <name type="scientific">Sorghum bicolor</name>
    <name type="common">Sorghum</name>
    <name type="synonym">Sorghum vulgare</name>
    <dbReference type="NCBI Taxonomy" id="4558"/>
    <lineage>
        <taxon>Eukaryota</taxon>
        <taxon>Viridiplantae</taxon>
        <taxon>Streptophyta</taxon>
        <taxon>Embryophyta</taxon>
        <taxon>Tracheophyta</taxon>
        <taxon>Spermatophyta</taxon>
        <taxon>Magnoliopsida</taxon>
        <taxon>Liliopsida</taxon>
        <taxon>Poales</taxon>
        <taxon>Poaceae</taxon>
        <taxon>PACMAD clade</taxon>
        <taxon>Panicoideae</taxon>
        <taxon>Andropogonodae</taxon>
        <taxon>Andropogoneae</taxon>
        <taxon>Sorghinae</taxon>
        <taxon>Sorghum</taxon>
    </lineage>
</organism>
<evidence type="ECO:0000313" key="2">
    <source>
        <dbReference type="EMBL" id="OQU78480.1"/>
    </source>
</evidence>
<name>A0A1Z5R428_SORBI</name>
<dbReference type="PROSITE" id="PS51257">
    <property type="entry name" value="PROKAR_LIPOPROTEIN"/>
    <property type="match status" value="1"/>
</dbReference>
<evidence type="ECO:0000256" key="1">
    <source>
        <dbReference type="SAM" id="SignalP"/>
    </source>
</evidence>
<keyword evidence="1" id="KW-0732">Signal</keyword>
<reference evidence="2 3" key="1">
    <citation type="journal article" date="2009" name="Nature">
        <title>The Sorghum bicolor genome and the diversification of grasses.</title>
        <authorList>
            <person name="Paterson A.H."/>
            <person name="Bowers J.E."/>
            <person name="Bruggmann R."/>
            <person name="Dubchak I."/>
            <person name="Grimwood J."/>
            <person name="Gundlach H."/>
            <person name="Haberer G."/>
            <person name="Hellsten U."/>
            <person name="Mitros T."/>
            <person name="Poliakov A."/>
            <person name="Schmutz J."/>
            <person name="Spannagl M."/>
            <person name="Tang H."/>
            <person name="Wang X."/>
            <person name="Wicker T."/>
            <person name="Bharti A.K."/>
            <person name="Chapman J."/>
            <person name="Feltus F.A."/>
            <person name="Gowik U."/>
            <person name="Grigoriev I.V."/>
            <person name="Lyons E."/>
            <person name="Maher C.A."/>
            <person name="Martis M."/>
            <person name="Narechania A."/>
            <person name="Otillar R.P."/>
            <person name="Penning B.W."/>
            <person name="Salamov A.A."/>
            <person name="Wang Y."/>
            <person name="Zhang L."/>
            <person name="Carpita N.C."/>
            <person name="Freeling M."/>
            <person name="Gingle A.R."/>
            <person name="Hash C.T."/>
            <person name="Keller B."/>
            <person name="Klein P."/>
            <person name="Kresovich S."/>
            <person name="McCann M.C."/>
            <person name="Ming R."/>
            <person name="Peterson D.G."/>
            <person name="Mehboob-ur-Rahman"/>
            <person name="Ware D."/>
            <person name="Westhoff P."/>
            <person name="Mayer K.F."/>
            <person name="Messing J."/>
            <person name="Rokhsar D.S."/>
        </authorList>
    </citation>
    <scope>NUCLEOTIDE SEQUENCE [LARGE SCALE GENOMIC DNA]</scope>
    <source>
        <strain evidence="3">cv. BTx623</strain>
    </source>
</reference>
<gene>
    <name evidence="2" type="ORF">SORBI_3009G241966</name>
</gene>
<dbReference type="EMBL" id="CM000768">
    <property type="protein sequence ID" value="OQU78480.1"/>
    <property type="molecule type" value="Genomic_DNA"/>
</dbReference>
<dbReference type="Proteomes" id="UP000000768">
    <property type="component" value="Chromosome 9"/>
</dbReference>